<dbReference type="EMBL" id="JAMXLR010000092">
    <property type="protein sequence ID" value="MCO6047721.1"/>
    <property type="molecule type" value="Genomic_DNA"/>
</dbReference>
<dbReference type="Pfam" id="PF12576">
    <property type="entry name" value="DUF3754"/>
    <property type="match status" value="1"/>
</dbReference>
<name>A0A9X2FJ18_9BACT</name>
<dbReference type="PANTHER" id="PTHR16095:SF11">
    <property type="entry name" value="TRANSMEMBRANE PROTEIN 143"/>
    <property type="match status" value="1"/>
</dbReference>
<evidence type="ECO:0000256" key="1">
    <source>
        <dbReference type="ARBA" id="ARBA00022553"/>
    </source>
</evidence>
<evidence type="ECO:0000313" key="2">
    <source>
        <dbReference type="EMBL" id="MCO6047721.1"/>
    </source>
</evidence>
<sequence length="399" mass="44781">MSAPTPPLAMLESTDEPWSRPDDRFIPVRASDLVHHLAHDAARFGLDADAVRSFAGALGEVIDRETGTFERRLADAYARFNPDRDTLTAADLEPATPDEYELLCTQLAYLLDKANYEELSDVEIAQAVLRAGTRNLSVRVDPTRIEFLRLWIRGRGETTKRERCRWRPWQHQETKVSVFKRLMIVARLKDESYVRLKLFKEIPEAEVEALLPHAEATMSLWDRIKLLGTGAGTLGVTVMKIAVGFAAIWTLAKILLVGIVTLGIRSALGYRNARINRDWQRTRHLYFQNMGNNASALQLLVATVKQEEFKEVVLGYVFSHSGEAATPQPPTLCEHVEQYLHDQFGVDVDFDIADAEGKLARLGLRGEEQDSVILPIDQAIDLLRGRGTGSTTSARMLEC</sequence>
<dbReference type="PANTHER" id="PTHR16095">
    <property type="entry name" value="TRANSMEMBRANE PROTEIN 143 FAMILY MEMBER"/>
    <property type="match status" value="1"/>
</dbReference>
<keyword evidence="3" id="KW-1185">Reference proteome</keyword>
<gene>
    <name evidence="2" type="ORF">NG895_27775</name>
</gene>
<evidence type="ECO:0000313" key="3">
    <source>
        <dbReference type="Proteomes" id="UP001155241"/>
    </source>
</evidence>
<dbReference type="AlphaFoldDB" id="A0A9X2FJ18"/>
<keyword evidence="1" id="KW-0597">Phosphoprotein</keyword>
<dbReference type="Proteomes" id="UP001155241">
    <property type="component" value="Unassembled WGS sequence"/>
</dbReference>
<protein>
    <submittedName>
        <fullName evidence="2">TMEM143 family protein</fullName>
    </submittedName>
</protein>
<dbReference type="RefSeq" id="WP_252855830.1">
    <property type="nucleotide sequence ID" value="NZ_JAMXLR010000092.1"/>
</dbReference>
<dbReference type="InterPro" id="IPR022227">
    <property type="entry name" value="DUF3754"/>
</dbReference>
<proteinExistence type="predicted"/>
<comment type="caution">
    <text evidence="2">The sequence shown here is derived from an EMBL/GenBank/DDBJ whole genome shotgun (WGS) entry which is preliminary data.</text>
</comment>
<reference evidence="2" key="1">
    <citation type="submission" date="2022-06" db="EMBL/GenBank/DDBJ databases">
        <title>Aeoliella straminimaris, a novel planctomycete from sediments.</title>
        <authorList>
            <person name="Vitorino I.R."/>
            <person name="Lage O.M."/>
        </authorList>
    </citation>
    <scope>NUCLEOTIDE SEQUENCE</scope>
    <source>
        <strain evidence="2">ICT_H6.2</strain>
    </source>
</reference>
<accession>A0A9X2FJ18</accession>
<organism evidence="2 3">
    <name type="scientific">Aeoliella straminimaris</name>
    <dbReference type="NCBI Taxonomy" id="2954799"/>
    <lineage>
        <taxon>Bacteria</taxon>
        <taxon>Pseudomonadati</taxon>
        <taxon>Planctomycetota</taxon>
        <taxon>Planctomycetia</taxon>
        <taxon>Pirellulales</taxon>
        <taxon>Lacipirellulaceae</taxon>
        <taxon>Aeoliella</taxon>
    </lineage>
</organism>